<dbReference type="EMBL" id="AP004007">
    <property type="protein sequence ID" value="BAD53977.1"/>
    <property type="molecule type" value="Genomic_DNA"/>
</dbReference>
<reference evidence="3" key="4">
    <citation type="journal article" date="2008" name="Nucleic Acids Res.">
        <title>The rice annotation project database (RAP-DB): 2008 update.</title>
        <authorList>
            <consortium name="The rice annotation project (RAP)"/>
        </authorList>
    </citation>
    <scope>GENOME REANNOTATION</scope>
    <source>
        <strain evidence="3">cv. Nipponbare</strain>
    </source>
</reference>
<dbReference type="EMBL" id="AP003524">
    <property type="protein sequence ID" value="BAD53495.1"/>
    <property type="molecule type" value="Genomic_DNA"/>
</dbReference>
<evidence type="ECO:0000313" key="1">
    <source>
        <dbReference type="EMBL" id="BAD53495.1"/>
    </source>
</evidence>
<protein>
    <submittedName>
        <fullName evidence="2">Uncharacterized protein</fullName>
    </submittedName>
</protein>
<sequence length="59" mass="6499">MGVRREWLWTRFTTSDENAWVGRRLVAGVARMRVDLVHGTVVGCDDGVSLANGLSPRGD</sequence>
<proteinExistence type="predicted"/>
<reference evidence="1" key="1">
    <citation type="submission" date="2001-04" db="EMBL/GenBank/DDBJ databases">
        <title>Oryza sativa nipponbare(GA3) genomic DNA, chromosome 6, PAC clone:P0501G08.</title>
        <authorList>
            <person name="Sasaki T."/>
            <person name="Matsumoto T."/>
            <person name="Yamamoto K."/>
        </authorList>
    </citation>
    <scope>NUCLEOTIDE SEQUENCE</scope>
</reference>
<accession>Q5Z879</accession>
<dbReference type="Proteomes" id="UP000000763">
    <property type="component" value="Chromosome 6"/>
</dbReference>
<name>Q5Z879_ORYSJ</name>
<gene>
    <name evidence="2" type="ORF">OJ1217_C01.5</name>
    <name evidence="1" type="ORF">P0501G08.43</name>
</gene>
<evidence type="ECO:0000313" key="3">
    <source>
        <dbReference type="Proteomes" id="UP000000763"/>
    </source>
</evidence>
<dbReference type="AlphaFoldDB" id="Q5Z879"/>
<organism evidence="2 3">
    <name type="scientific">Oryza sativa subsp. japonica</name>
    <name type="common">Rice</name>
    <dbReference type="NCBI Taxonomy" id="39947"/>
    <lineage>
        <taxon>Eukaryota</taxon>
        <taxon>Viridiplantae</taxon>
        <taxon>Streptophyta</taxon>
        <taxon>Embryophyta</taxon>
        <taxon>Tracheophyta</taxon>
        <taxon>Spermatophyta</taxon>
        <taxon>Magnoliopsida</taxon>
        <taxon>Liliopsida</taxon>
        <taxon>Poales</taxon>
        <taxon>Poaceae</taxon>
        <taxon>BOP clade</taxon>
        <taxon>Oryzoideae</taxon>
        <taxon>Oryzeae</taxon>
        <taxon>Oryzinae</taxon>
        <taxon>Oryza</taxon>
        <taxon>Oryza sativa</taxon>
    </lineage>
</organism>
<reference evidence="2" key="2">
    <citation type="submission" date="2001-08" db="EMBL/GenBank/DDBJ databases">
        <title>Oryza sativa nipponbare(GA3) genomic DNA, chromosome 6, BAC clone:OJ1217_C01.</title>
        <authorList>
            <person name="Sasaki T."/>
            <person name="Matsumoto T."/>
            <person name="Yamamoto K."/>
        </authorList>
    </citation>
    <scope>NUCLEOTIDE SEQUENCE</scope>
</reference>
<reference evidence="3" key="3">
    <citation type="journal article" date="2005" name="Nature">
        <title>The map-based sequence of the rice genome.</title>
        <authorList>
            <consortium name="International rice genome sequencing project (IRGSP)"/>
            <person name="Matsumoto T."/>
            <person name="Wu J."/>
            <person name="Kanamori H."/>
            <person name="Katayose Y."/>
            <person name="Fujisawa M."/>
            <person name="Namiki N."/>
            <person name="Mizuno H."/>
            <person name="Yamamoto K."/>
            <person name="Antonio B.A."/>
            <person name="Baba T."/>
            <person name="Sakata K."/>
            <person name="Nagamura Y."/>
            <person name="Aoki H."/>
            <person name="Arikawa K."/>
            <person name="Arita K."/>
            <person name="Bito T."/>
            <person name="Chiden Y."/>
            <person name="Fujitsuka N."/>
            <person name="Fukunaka R."/>
            <person name="Hamada M."/>
            <person name="Harada C."/>
            <person name="Hayashi A."/>
            <person name="Hijishita S."/>
            <person name="Honda M."/>
            <person name="Hosokawa S."/>
            <person name="Ichikawa Y."/>
            <person name="Idonuma A."/>
            <person name="Iijima M."/>
            <person name="Ikeda M."/>
            <person name="Ikeno M."/>
            <person name="Ito K."/>
            <person name="Ito S."/>
            <person name="Ito T."/>
            <person name="Ito Y."/>
            <person name="Ito Y."/>
            <person name="Iwabuchi A."/>
            <person name="Kamiya K."/>
            <person name="Karasawa W."/>
            <person name="Kurita K."/>
            <person name="Katagiri S."/>
            <person name="Kikuta A."/>
            <person name="Kobayashi H."/>
            <person name="Kobayashi N."/>
            <person name="Machita K."/>
            <person name="Maehara T."/>
            <person name="Masukawa M."/>
            <person name="Mizubayashi T."/>
            <person name="Mukai Y."/>
            <person name="Nagasaki H."/>
            <person name="Nagata Y."/>
            <person name="Naito S."/>
            <person name="Nakashima M."/>
            <person name="Nakama Y."/>
            <person name="Nakamichi Y."/>
            <person name="Nakamura M."/>
            <person name="Meguro A."/>
            <person name="Negishi M."/>
            <person name="Ohta I."/>
            <person name="Ohta T."/>
            <person name="Okamoto M."/>
            <person name="Ono N."/>
            <person name="Saji S."/>
            <person name="Sakaguchi M."/>
            <person name="Sakai K."/>
            <person name="Shibata M."/>
            <person name="Shimokawa T."/>
            <person name="Song J."/>
            <person name="Takazaki Y."/>
            <person name="Terasawa K."/>
            <person name="Tsugane M."/>
            <person name="Tsuji K."/>
            <person name="Ueda S."/>
            <person name="Waki K."/>
            <person name="Yamagata H."/>
            <person name="Yamamoto M."/>
            <person name="Yamamoto S."/>
            <person name="Yamane H."/>
            <person name="Yoshiki S."/>
            <person name="Yoshihara R."/>
            <person name="Yukawa K."/>
            <person name="Zhong H."/>
            <person name="Yano M."/>
            <person name="Yuan Q."/>
            <person name="Ouyang S."/>
            <person name="Liu J."/>
            <person name="Jones K.M."/>
            <person name="Gansberger K."/>
            <person name="Moffat K."/>
            <person name="Hill J."/>
            <person name="Bera J."/>
            <person name="Fadrosh D."/>
            <person name="Jin S."/>
            <person name="Johri S."/>
            <person name="Kim M."/>
            <person name="Overton L."/>
            <person name="Reardon M."/>
            <person name="Tsitrin T."/>
            <person name="Vuong H."/>
            <person name="Weaver B."/>
            <person name="Ciecko A."/>
            <person name="Tallon L."/>
            <person name="Jackson J."/>
            <person name="Pai G."/>
            <person name="Aken S.V."/>
            <person name="Utterback T."/>
            <person name="Reidmuller S."/>
            <person name="Feldblyum T."/>
            <person name="Hsiao J."/>
            <person name="Zismann V."/>
            <person name="Iobst S."/>
            <person name="de Vazeille A.R."/>
            <person name="Buell C.R."/>
            <person name="Ying K."/>
            <person name="Li Y."/>
            <person name="Lu T."/>
            <person name="Huang Y."/>
            <person name="Zhao Q."/>
            <person name="Feng Q."/>
            <person name="Zhang L."/>
            <person name="Zhu J."/>
            <person name="Weng Q."/>
            <person name="Mu J."/>
            <person name="Lu Y."/>
            <person name="Fan D."/>
            <person name="Liu Y."/>
            <person name="Guan J."/>
            <person name="Zhang Y."/>
            <person name="Yu S."/>
            <person name="Liu X."/>
            <person name="Zhang Y."/>
            <person name="Hong G."/>
            <person name="Han B."/>
            <person name="Choisne N."/>
            <person name="Demange N."/>
            <person name="Orjeda G."/>
            <person name="Samain S."/>
            <person name="Cattolico L."/>
            <person name="Pelletier E."/>
            <person name="Couloux A."/>
            <person name="Segurens B."/>
            <person name="Wincker P."/>
            <person name="D'Hont A."/>
            <person name="Scarpelli C."/>
            <person name="Weissenbach J."/>
            <person name="Salanoubat M."/>
            <person name="Quetier F."/>
            <person name="Yu Y."/>
            <person name="Kim H.R."/>
            <person name="Rambo T."/>
            <person name="Currie J."/>
            <person name="Collura K."/>
            <person name="Luo M."/>
            <person name="Yang T."/>
            <person name="Ammiraju J.S.S."/>
            <person name="Engler F."/>
            <person name="Soderlund C."/>
            <person name="Wing R.A."/>
            <person name="Palmer L.E."/>
            <person name="de la Bastide M."/>
            <person name="Spiegel L."/>
            <person name="Nascimento L."/>
            <person name="Zutavern T."/>
            <person name="O'Shaughnessy A."/>
            <person name="Dike S."/>
            <person name="Dedhia N."/>
            <person name="Preston R."/>
            <person name="Balija V."/>
            <person name="McCombie W.R."/>
            <person name="Chow T."/>
            <person name="Chen H."/>
            <person name="Chung M."/>
            <person name="Chen C."/>
            <person name="Shaw J."/>
            <person name="Wu H."/>
            <person name="Hsiao K."/>
            <person name="Chao Y."/>
            <person name="Chu M."/>
            <person name="Cheng C."/>
            <person name="Hour A."/>
            <person name="Lee P."/>
            <person name="Lin S."/>
            <person name="Lin Y."/>
            <person name="Liou J."/>
            <person name="Liu S."/>
            <person name="Hsing Y."/>
            <person name="Raghuvanshi S."/>
            <person name="Mohanty A."/>
            <person name="Bharti A.K."/>
            <person name="Gaur A."/>
            <person name="Gupta V."/>
            <person name="Kumar D."/>
            <person name="Ravi V."/>
            <person name="Vij S."/>
            <person name="Kapur A."/>
            <person name="Khurana P."/>
            <person name="Khurana P."/>
            <person name="Khurana J.P."/>
            <person name="Tyagi A.K."/>
            <person name="Gaikwad K."/>
            <person name="Singh A."/>
            <person name="Dalal V."/>
            <person name="Srivastava S."/>
            <person name="Dixit A."/>
            <person name="Pal A.K."/>
            <person name="Ghazi I.A."/>
            <person name="Yadav M."/>
            <person name="Pandit A."/>
            <person name="Bhargava A."/>
            <person name="Sureshbabu K."/>
            <person name="Batra K."/>
            <person name="Sharma T.R."/>
            <person name="Mohapatra T."/>
            <person name="Singh N.K."/>
            <person name="Messing J."/>
            <person name="Nelson A.B."/>
            <person name="Fuks G."/>
            <person name="Kavchok S."/>
            <person name="Keizer G."/>
            <person name="Linton E."/>
            <person name="Llaca V."/>
            <person name="Song R."/>
            <person name="Tanyolac B."/>
            <person name="Young S."/>
            <person name="Ho-Il K."/>
            <person name="Hahn J.H."/>
            <person name="Sangsakoo G."/>
            <person name="Vanavichit A."/>
            <person name="de Mattos Luiz.A.T."/>
            <person name="Zimmer P.D."/>
            <person name="Malone G."/>
            <person name="Dellagostin O."/>
            <person name="de Oliveira A.C."/>
            <person name="Bevan M."/>
            <person name="Bancroft I."/>
            <person name="Minx P."/>
            <person name="Cordum H."/>
            <person name="Wilson R."/>
            <person name="Cheng Z."/>
            <person name="Jin W."/>
            <person name="Jiang J."/>
            <person name="Leong S.A."/>
            <person name="Iwama H."/>
            <person name="Gojobori T."/>
            <person name="Itoh T."/>
            <person name="Niimura Y."/>
            <person name="Fujii Y."/>
            <person name="Habara T."/>
            <person name="Sakai H."/>
            <person name="Sato Y."/>
            <person name="Wilson G."/>
            <person name="Kumar K."/>
            <person name="McCouch S."/>
            <person name="Juretic N."/>
            <person name="Hoen D."/>
            <person name="Wright S."/>
            <person name="Bruskiewich R."/>
            <person name="Bureau T."/>
            <person name="Miyao A."/>
            <person name="Hirochika H."/>
            <person name="Nishikawa T."/>
            <person name="Kadowaki K."/>
            <person name="Sugiura M."/>
            <person name="Burr B."/>
            <person name="Sasaki T."/>
        </authorList>
    </citation>
    <scope>NUCLEOTIDE SEQUENCE [LARGE SCALE GENOMIC DNA]</scope>
    <source>
        <strain evidence="3">cv. Nipponbare</strain>
    </source>
</reference>
<evidence type="ECO:0000313" key="2">
    <source>
        <dbReference type="EMBL" id="BAD53977.1"/>
    </source>
</evidence>